<dbReference type="Proteomes" id="UP001595773">
    <property type="component" value="Unassembled WGS sequence"/>
</dbReference>
<dbReference type="EMBL" id="JBHSCQ010000022">
    <property type="protein sequence ID" value="MFC4266821.1"/>
    <property type="molecule type" value="Genomic_DNA"/>
</dbReference>
<proteinExistence type="predicted"/>
<evidence type="ECO:0000256" key="1">
    <source>
        <dbReference type="ARBA" id="ARBA00022729"/>
    </source>
</evidence>
<dbReference type="Pfam" id="PF11611">
    <property type="entry name" value="DUF4352"/>
    <property type="match status" value="1"/>
</dbReference>
<organism evidence="3 4">
    <name type="scientific">Arthrobacter cryoconiti</name>
    <dbReference type="NCBI Taxonomy" id="748907"/>
    <lineage>
        <taxon>Bacteria</taxon>
        <taxon>Bacillati</taxon>
        <taxon>Actinomycetota</taxon>
        <taxon>Actinomycetes</taxon>
        <taxon>Micrococcales</taxon>
        <taxon>Micrococcaceae</taxon>
        <taxon>Arthrobacter</taxon>
    </lineage>
</organism>
<evidence type="ECO:0000313" key="3">
    <source>
        <dbReference type="EMBL" id="MFC4266821.1"/>
    </source>
</evidence>
<sequence length="141" mass="14514">MSDEIASVPPGPLVAVSLDATADVQNNITINVQKASAIDAKAETPGEISGPAIAFTVSIHNGSKSPINVDSVVATLLQKDGNLGMPTTSDPYHAFSGDIAPDATDQGTYVFLVPIGDRQGLNFTVEYLAGSARAQFTGDVP</sequence>
<evidence type="ECO:0000259" key="2">
    <source>
        <dbReference type="Pfam" id="PF11611"/>
    </source>
</evidence>
<dbReference type="RefSeq" id="WP_230065947.1">
    <property type="nucleotide sequence ID" value="NZ_BAABLL010000010.1"/>
</dbReference>
<dbReference type="Gene3D" id="2.60.40.1240">
    <property type="match status" value="1"/>
</dbReference>
<accession>A0ABV8R376</accession>
<keyword evidence="1" id="KW-0732">Signal</keyword>
<feature type="domain" description="DUF4352" evidence="2">
    <location>
        <begin position="55"/>
        <end position="126"/>
    </location>
</feature>
<comment type="caution">
    <text evidence="3">The sequence shown here is derived from an EMBL/GenBank/DDBJ whole genome shotgun (WGS) entry which is preliminary data.</text>
</comment>
<dbReference type="InterPro" id="IPR029051">
    <property type="entry name" value="DUF4352"/>
</dbReference>
<gene>
    <name evidence="3" type="ORF">ACFOW9_14520</name>
</gene>
<dbReference type="InterPro" id="IPR029050">
    <property type="entry name" value="Immunoprotect_excell_Ig-like"/>
</dbReference>
<protein>
    <submittedName>
        <fullName evidence="3">DUF4352 domain-containing protein</fullName>
    </submittedName>
</protein>
<reference evidence="4" key="1">
    <citation type="journal article" date="2019" name="Int. J. Syst. Evol. Microbiol.">
        <title>The Global Catalogue of Microorganisms (GCM) 10K type strain sequencing project: providing services to taxonomists for standard genome sequencing and annotation.</title>
        <authorList>
            <consortium name="The Broad Institute Genomics Platform"/>
            <consortium name="The Broad Institute Genome Sequencing Center for Infectious Disease"/>
            <person name="Wu L."/>
            <person name="Ma J."/>
        </authorList>
    </citation>
    <scope>NUCLEOTIDE SEQUENCE [LARGE SCALE GENOMIC DNA]</scope>
    <source>
        <strain evidence="4">CGMCC 1.10698</strain>
    </source>
</reference>
<evidence type="ECO:0000313" key="4">
    <source>
        <dbReference type="Proteomes" id="UP001595773"/>
    </source>
</evidence>
<keyword evidence="4" id="KW-1185">Reference proteome</keyword>
<name>A0ABV8R376_9MICC</name>